<gene>
    <name evidence="2" type="ORF">OSB04_013934</name>
</gene>
<accession>A0AA38TE71</accession>
<dbReference type="AlphaFoldDB" id="A0AA38TE71"/>
<keyword evidence="3" id="KW-1185">Reference proteome</keyword>
<keyword evidence="1" id="KW-1133">Transmembrane helix</keyword>
<dbReference type="Proteomes" id="UP001172457">
    <property type="component" value="Chromosome 3"/>
</dbReference>
<keyword evidence="1" id="KW-0472">Membrane</keyword>
<dbReference type="EMBL" id="JARYMX010000003">
    <property type="protein sequence ID" value="KAJ9559320.1"/>
    <property type="molecule type" value="Genomic_DNA"/>
</dbReference>
<evidence type="ECO:0000313" key="3">
    <source>
        <dbReference type="Proteomes" id="UP001172457"/>
    </source>
</evidence>
<name>A0AA38TE71_9ASTR</name>
<comment type="caution">
    <text evidence="2">The sequence shown here is derived from an EMBL/GenBank/DDBJ whole genome shotgun (WGS) entry which is preliminary data.</text>
</comment>
<proteinExistence type="predicted"/>
<organism evidence="2 3">
    <name type="scientific">Centaurea solstitialis</name>
    <name type="common">yellow star-thistle</name>
    <dbReference type="NCBI Taxonomy" id="347529"/>
    <lineage>
        <taxon>Eukaryota</taxon>
        <taxon>Viridiplantae</taxon>
        <taxon>Streptophyta</taxon>
        <taxon>Embryophyta</taxon>
        <taxon>Tracheophyta</taxon>
        <taxon>Spermatophyta</taxon>
        <taxon>Magnoliopsida</taxon>
        <taxon>eudicotyledons</taxon>
        <taxon>Gunneridae</taxon>
        <taxon>Pentapetalae</taxon>
        <taxon>asterids</taxon>
        <taxon>campanulids</taxon>
        <taxon>Asterales</taxon>
        <taxon>Asteraceae</taxon>
        <taxon>Carduoideae</taxon>
        <taxon>Cardueae</taxon>
        <taxon>Centaureinae</taxon>
        <taxon>Centaurea</taxon>
    </lineage>
</organism>
<dbReference type="PANTHER" id="PTHR35307">
    <property type="entry name" value="PROTEIN, PUTATIVE-RELATED"/>
    <property type="match status" value="1"/>
</dbReference>
<feature type="transmembrane region" description="Helical" evidence="1">
    <location>
        <begin position="102"/>
        <end position="132"/>
    </location>
</feature>
<feature type="transmembrane region" description="Helical" evidence="1">
    <location>
        <begin position="20"/>
        <end position="41"/>
    </location>
</feature>
<protein>
    <submittedName>
        <fullName evidence="2">Uncharacterized protein</fullName>
    </submittedName>
</protein>
<evidence type="ECO:0000313" key="2">
    <source>
        <dbReference type="EMBL" id="KAJ9559320.1"/>
    </source>
</evidence>
<reference evidence="2" key="1">
    <citation type="submission" date="2023-03" db="EMBL/GenBank/DDBJ databases">
        <title>Chromosome-scale reference genome and RAD-based genetic map of yellow starthistle (Centaurea solstitialis) reveal putative structural variation and QTLs associated with invader traits.</title>
        <authorList>
            <person name="Reatini B."/>
            <person name="Cang F.A."/>
            <person name="Jiang Q."/>
            <person name="Mckibben M.T.W."/>
            <person name="Barker M.S."/>
            <person name="Rieseberg L.H."/>
            <person name="Dlugosch K.M."/>
        </authorList>
    </citation>
    <scope>NUCLEOTIDE SEQUENCE</scope>
    <source>
        <strain evidence="2">CAN-66</strain>
        <tissue evidence="2">Leaf</tissue>
    </source>
</reference>
<evidence type="ECO:0000256" key="1">
    <source>
        <dbReference type="SAM" id="Phobius"/>
    </source>
</evidence>
<keyword evidence="1" id="KW-0812">Transmembrane</keyword>
<dbReference type="PANTHER" id="PTHR35307:SF3">
    <property type="entry name" value="DUF4220 DOMAIN-CONTAINING PROTEIN"/>
    <property type="match status" value="1"/>
</dbReference>
<sequence length="420" mass="48157">MYFDSSLLWDGDQSHAIRSITVVISTVQCFGILVGSIAPIIRCIATATYFNPTISSSIKRINMFRIETHWTQKLQQWKDIYITSYIPGRHCKIVFNCVKNMILNIFMALQIILVVISKTICLIPSCVMLPIFSCCHYCNSLLISQKKVSGASNHDDRPEIEGYRGCVLRIEEEAELTDRRLRNMLKSIKKFSKKNLMKLLRKSSVLSGVVLDFHNNQALPFCKEETHNCWSLVAVTLTTIAISLPNIPEGHVTELLACMREGLKFVRHIEETLYAKDELVGARKTARRIWIEAEVYRKWLEIKLQNPARKGEPSRNILEWLTKEAVKIENNKKINADDSRVIAAMSMHKISETIRCKNENNWPTDMELFDWISTVIADLLWACLTNLPRVIALNCHHDAIEKRGDNIRSAARLLGNPNRF</sequence>